<dbReference type="GO" id="GO:0005634">
    <property type="term" value="C:nucleus"/>
    <property type="evidence" value="ECO:0007669"/>
    <property type="project" value="TreeGrafter"/>
</dbReference>
<dbReference type="PANTHER" id="PTHR12374:SF20">
    <property type="entry name" value="TRANSCRIPTIONAL ADAPTER 2-ALPHA"/>
    <property type="match status" value="1"/>
</dbReference>
<feature type="compositionally biased region" description="Basic and acidic residues" evidence="1">
    <location>
        <begin position="141"/>
        <end position="163"/>
    </location>
</feature>
<dbReference type="InterPro" id="IPR007526">
    <property type="entry name" value="SWIRM"/>
</dbReference>
<feature type="domain" description="SWIRM" evidence="2">
    <location>
        <begin position="212"/>
        <end position="298"/>
    </location>
</feature>
<feature type="region of interest" description="Disordered" evidence="1">
    <location>
        <begin position="1"/>
        <end position="55"/>
    </location>
</feature>
<evidence type="ECO:0000313" key="4">
    <source>
        <dbReference type="Proteomes" id="UP000631114"/>
    </source>
</evidence>
<dbReference type="InterPro" id="IPR009057">
    <property type="entry name" value="Homeodomain-like_sf"/>
</dbReference>
<protein>
    <recommendedName>
        <fullName evidence="2">SWIRM domain-containing protein</fullName>
    </recommendedName>
</protein>
<organism evidence="3 4">
    <name type="scientific">Coptis chinensis</name>
    <dbReference type="NCBI Taxonomy" id="261450"/>
    <lineage>
        <taxon>Eukaryota</taxon>
        <taxon>Viridiplantae</taxon>
        <taxon>Streptophyta</taxon>
        <taxon>Embryophyta</taxon>
        <taxon>Tracheophyta</taxon>
        <taxon>Spermatophyta</taxon>
        <taxon>Magnoliopsida</taxon>
        <taxon>Ranunculales</taxon>
        <taxon>Ranunculaceae</taxon>
        <taxon>Coptidoideae</taxon>
        <taxon>Coptis</taxon>
    </lineage>
</organism>
<proteinExistence type="predicted"/>
<dbReference type="EMBL" id="JADFTS010000009">
    <property type="protein sequence ID" value="KAF9590383.1"/>
    <property type="molecule type" value="Genomic_DNA"/>
</dbReference>
<dbReference type="PANTHER" id="PTHR12374">
    <property type="entry name" value="TRANSCRIPTIONAL ADAPTOR 2 ADA2 -RELATED"/>
    <property type="match status" value="1"/>
</dbReference>
<sequence>MHSSSREEKELGPLTASSYTESHVDRSIGIKKPKPLGDEGPSMTELSGYNSKRHEFDPELDERKCRKDFILERNLLYLDPLVKDLSPEERDIYQRYNVFMRYHSKEEHEELIRTVVEEHRIRKRIRDLQEARDAGCQTTTESERYLDQKRKKEAEENARKAKENVLPGPGGKLQQKMNRTKGEPDNSPRGSVKGSTGMELSVRDTFSTTAGHTIANPLDDWDMTGLPGSDLLSTMEQQLCSESRMLPSQYLKIQEVISIKIFEGIITKKSDAHRFFKVDSTKVDKVYDILTRKGIAQP</sequence>
<dbReference type="AlphaFoldDB" id="A0A835H484"/>
<dbReference type="SUPFAM" id="SSF46689">
    <property type="entry name" value="Homeodomain-like"/>
    <property type="match status" value="1"/>
</dbReference>
<evidence type="ECO:0000313" key="3">
    <source>
        <dbReference type="EMBL" id="KAF9590383.1"/>
    </source>
</evidence>
<gene>
    <name evidence="3" type="ORF">IFM89_034093</name>
</gene>
<comment type="caution">
    <text evidence="3">The sequence shown here is derived from an EMBL/GenBank/DDBJ whole genome shotgun (WGS) entry which is preliminary data.</text>
</comment>
<reference evidence="3 4" key="1">
    <citation type="submission" date="2020-10" db="EMBL/GenBank/DDBJ databases">
        <title>The Coptis chinensis genome and diversification of protoberbering-type alkaloids.</title>
        <authorList>
            <person name="Wang B."/>
            <person name="Shu S."/>
            <person name="Song C."/>
            <person name="Liu Y."/>
        </authorList>
    </citation>
    <scope>NUCLEOTIDE SEQUENCE [LARGE SCALE GENOMIC DNA]</scope>
    <source>
        <strain evidence="3">HL-2020</strain>
        <tissue evidence="3">Leaf</tissue>
    </source>
</reference>
<dbReference type="Proteomes" id="UP000631114">
    <property type="component" value="Unassembled WGS sequence"/>
</dbReference>
<dbReference type="GO" id="GO:0003713">
    <property type="term" value="F:transcription coactivator activity"/>
    <property type="evidence" value="ECO:0007669"/>
    <property type="project" value="TreeGrafter"/>
</dbReference>
<dbReference type="InterPro" id="IPR036388">
    <property type="entry name" value="WH-like_DNA-bd_sf"/>
</dbReference>
<feature type="compositionally biased region" description="Basic and acidic residues" evidence="1">
    <location>
        <begin position="1"/>
        <end position="11"/>
    </location>
</feature>
<accession>A0A835H484</accession>
<dbReference type="Gene3D" id="1.10.10.10">
    <property type="entry name" value="Winged helix-like DNA-binding domain superfamily/Winged helix DNA-binding domain"/>
    <property type="match status" value="1"/>
</dbReference>
<evidence type="ECO:0000259" key="2">
    <source>
        <dbReference type="PROSITE" id="PS50934"/>
    </source>
</evidence>
<dbReference type="GO" id="GO:0003682">
    <property type="term" value="F:chromatin binding"/>
    <property type="evidence" value="ECO:0007669"/>
    <property type="project" value="TreeGrafter"/>
</dbReference>
<evidence type="ECO:0000256" key="1">
    <source>
        <dbReference type="SAM" id="MobiDB-lite"/>
    </source>
</evidence>
<dbReference type="GO" id="GO:0006357">
    <property type="term" value="P:regulation of transcription by RNA polymerase II"/>
    <property type="evidence" value="ECO:0007669"/>
    <property type="project" value="TreeGrafter"/>
</dbReference>
<keyword evidence="4" id="KW-1185">Reference proteome</keyword>
<dbReference type="GO" id="GO:0006338">
    <property type="term" value="P:chromatin remodeling"/>
    <property type="evidence" value="ECO:0007669"/>
    <property type="project" value="TreeGrafter"/>
</dbReference>
<dbReference type="FunFam" id="1.10.10.10:FF:000087">
    <property type="entry name" value="Transcriptional adapter 2"/>
    <property type="match status" value="1"/>
</dbReference>
<feature type="region of interest" description="Disordered" evidence="1">
    <location>
        <begin position="130"/>
        <end position="197"/>
    </location>
</feature>
<name>A0A835H484_9MAGN</name>
<dbReference type="OrthoDB" id="270417at2759"/>
<dbReference type="PROSITE" id="PS50934">
    <property type="entry name" value="SWIRM"/>
    <property type="match status" value="1"/>
</dbReference>